<dbReference type="Proteomes" id="UP000634004">
    <property type="component" value="Unassembled WGS sequence"/>
</dbReference>
<gene>
    <name evidence="2" type="ORF">GCM10009069_15650</name>
</gene>
<keyword evidence="1" id="KW-0472">Membrane</keyword>
<feature type="transmembrane region" description="Helical" evidence="1">
    <location>
        <begin position="84"/>
        <end position="107"/>
    </location>
</feature>
<evidence type="ECO:0000313" key="3">
    <source>
        <dbReference type="Proteomes" id="UP000634004"/>
    </source>
</evidence>
<proteinExistence type="predicted"/>
<accession>A0A8J3CQ35</accession>
<reference evidence="2" key="1">
    <citation type="journal article" date="2014" name="Int. J. Syst. Evol. Microbiol.">
        <title>Complete genome sequence of Corynebacterium casei LMG S-19264T (=DSM 44701T), isolated from a smear-ripened cheese.</title>
        <authorList>
            <consortium name="US DOE Joint Genome Institute (JGI-PGF)"/>
            <person name="Walter F."/>
            <person name="Albersmeier A."/>
            <person name="Kalinowski J."/>
            <person name="Ruckert C."/>
        </authorList>
    </citation>
    <scope>NUCLEOTIDE SEQUENCE</scope>
    <source>
        <strain evidence="2">KCTC 32513</strain>
    </source>
</reference>
<name>A0A8J3CQ35_9PROT</name>
<comment type="caution">
    <text evidence="2">The sequence shown here is derived from an EMBL/GenBank/DDBJ whole genome shotgun (WGS) entry which is preliminary data.</text>
</comment>
<keyword evidence="3" id="KW-1185">Reference proteome</keyword>
<evidence type="ECO:0000256" key="1">
    <source>
        <dbReference type="SAM" id="Phobius"/>
    </source>
</evidence>
<dbReference type="AlphaFoldDB" id="A0A8J3CQ35"/>
<keyword evidence="1" id="KW-1133">Transmembrane helix</keyword>
<feature type="transmembrane region" description="Helical" evidence="1">
    <location>
        <begin position="127"/>
        <end position="151"/>
    </location>
</feature>
<dbReference type="EMBL" id="BMZH01000005">
    <property type="protein sequence ID" value="GHA93451.1"/>
    <property type="molecule type" value="Genomic_DNA"/>
</dbReference>
<evidence type="ECO:0000313" key="2">
    <source>
        <dbReference type="EMBL" id="GHA93451.1"/>
    </source>
</evidence>
<sequence>MPEIIPHDPSTADDWAHIQSLFPRSGGRRILKWASGVSPRLGRLRLARLLALPAAGPLAALLDQRTSGRVKALRTSAAINMEQAAAAMRMTIIVNVSTPIIIVTILSQISSGQLWNNLWSTYSDEPYGWLAIAAPTIVALSCLIIILAIGATRLGQARDIRHLIDLFAADRGIYFGLDDTDSLHSQ</sequence>
<keyword evidence="1" id="KW-0812">Transmembrane</keyword>
<dbReference type="RefSeq" id="WP_189497141.1">
    <property type="nucleotide sequence ID" value="NZ_BMZH01000005.1"/>
</dbReference>
<reference evidence="2" key="2">
    <citation type="submission" date="2020-09" db="EMBL/GenBank/DDBJ databases">
        <authorList>
            <person name="Sun Q."/>
            <person name="Kim S."/>
        </authorList>
    </citation>
    <scope>NUCLEOTIDE SEQUENCE</scope>
    <source>
        <strain evidence="2">KCTC 32513</strain>
    </source>
</reference>
<organism evidence="2 3">
    <name type="scientific">Algimonas arctica</name>
    <dbReference type="NCBI Taxonomy" id="1479486"/>
    <lineage>
        <taxon>Bacteria</taxon>
        <taxon>Pseudomonadati</taxon>
        <taxon>Pseudomonadota</taxon>
        <taxon>Alphaproteobacteria</taxon>
        <taxon>Maricaulales</taxon>
        <taxon>Robiginitomaculaceae</taxon>
        <taxon>Algimonas</taxon>
    </lineage>
</organism>
<protein>
    <submittedName>
        <fullName evidence="2">Uncharacterized protein</fullName>
    </submittedName>
</protein>